<keyword evidence="1" id="KW-1133">Transmembrane helix</keyword>
<evidence type="ECO:0000313" key="3">
    <source>
        <dbReference type="Proteomes" id="UP000766904"/>
    </source>
</evidence>
<protein>
    <submittedName>
        <fullName evidence="2">Uncharacterized protein</fullName>
    </submittedName>
</protein>
<sequence length="89" mass="9938">MTTMGESNTSDIRFRKRLVRVCVSIVILTGVTVILGYGGWIVLTFTAKVGGYDPKTADGELLRDRLLAWPDRNREVMRSNGRTSLPIKP</sequence>
<reference evidence="2" key="1">
    <citation type="submission" date="2017-11" db="EMBL/GenBank/DDBJ databases">
        <authorList>
            <person name="Kajale S.C."/>
            <person name="Sharma A."/>
        </authorList>
    </citation>
    <scope>NUCLEOTIDE SEQUENCE</scope>
    <source>
        <strain evidence="2">LS1_42</strain>
    </source>
</reference>
<organism evidence="2 3">
    <name type="scientific">Natronococcus pandeyae</name>
    <dbReference type="NCBI Taxonomy" id="2055836"/>
    <lineage>
        <taxon>Archaea</taxon>
        <taxon>Methanobacteriati</taxon>
        <taxon>Methanobacteriota</taxon>
        <taxon>Stenosarchaea group</taxon>
        <taxon>Halobacteria</taxon>
        <taxon>Halobacteriales</taxon>
        <taxon>Natrialbaceae</taxon>
        <taxon>Natronococcus</taxon>
    </lineage>
</organism>
<proteinExistence type="predicted"/>
<dbReference type="Proteomes" id="UP000766904">
    <property type="component" value="Unassembled WGS sequence"/>
</dbReference>
<keyword evidence="1" id="KW-0472">Membrane</keyword>
<keyword evidence="1" id="KW-0812">Transmembrane</keyword>
<comment type="caution">
    <text evidence="2">The sequence shown here is derived from an EMBL/GenBank/DDBJ whole genome shotgun (WGS) entry which is preliminary data.</text>
</comment>
<dbReference type="RefSeq" id="WP_148860491.1">
    <property type="nucleotide sequence ID" value="NZ_PHNJ01000021.1"/>
</dbReference>
<evidence type="ECO:0000256" key="1">
    <source>
        <dbReference type="SAM" id="Phobius"/>
    </source>
</evidence>
<keyword evidence="3" id="KW-1185">Reference proteome</keyword>
<gene>
    <name evidence="2" type="ORF">CV102_23915</name>
</gene>
<accession>A0A8J8TQ58</accession>
<dbReference type="AlphaFoldDB" id="A0A8J8TQ58"/>
<name>A0A8J8TQ58_9EURY</name>
<evidence type="ECO:0000313" key="2">
    <source>
        <dbReference type="EMBL" id="TYL36187.1"/>
    </source>
</evidence>
<feature type="transmembrane region" description="Helical" evidence="1">
    <location>
        <begin position="21"/>
        <end position="43"/>
    </location>
</feature>
<dbReference type="EMBL" id="PHNJ01000021">
    <property type="protein sequence ID" value="TYL36187.1"/>
    <property type="molecule type" value="Genomic_DNA"/>
</dbReference>